<evidence type="ECO:0000259" key="2">
    <source>
        <dbReference type="Pfam" id="PF06742"/>
    </source>
</evidence>
<dbReference type="PANTHER" id="PTHR36509:SF2">
    <property type="entry name" value="BLL3101 PROTEIN"/>
    <property type="match status" value="1"/>
</dbReference>
<keyword evidence="1" id="KW-0472">Membrane</keyword>
<dbReference type="InterPro" id="IPR037049">
    <property type="entry name" value="DUF1214_C_sf"/>
</dbReference>
<dbReference type="OrthoDB" id="9777345at2"/>
<evidence type="ECO:0000256" key="1">
    <source>
        <dbReference type="SAM" id="Phobius"/>
    </source>
</evidence>
<evidence type="ECO:0000313" key="3">
    <source>
        <dbReference type="EMBL" id="RED15259.1"/>
    </source>
</evidence>
<dbReference type="Gene3D" id="2.60.120.600">
    <property type="entry name" value="Domain of unknown function DUF1214, C-terminal domain"/>
    <property type="match status" value="1"/>
</dbReference>
<dbReference type="RefSeq" id="WP_116234801.1">
    <property type="nucleotide sequence ID" value="NZ_QRDP01000004.1"/>
</dbReference>
<organism evidence="3 4">
    <name type="scientific">Parasphingopyxis lamellibrachiae</name>
    <dbReference type="NCBI Taxonomy" id="680125"/>
    <lineage>
        <taxon>Bacteria</taxon>
        <taxon>Pseudomonadati</taxon>
        <taxon>Pseudomonadota</taxon>
        <taxon>Alphaproteobacteria</taxon>
        <taxon>Sphingomonadales</taxon>
        <taxon>Sphingomonadaceae</taxon>
        <taxon>Parasphingopyxis</taxon>
    </lineage>
</organism>
<accession>A0A3D9FBR8</accession>
<reference evidence="3 4" key="1">
    <citation type="submission" date="2018-07" db="EMBL/GenBank/DDBJ databases">
        <title>Genomic Encyclopedia of Type Strains, Phase IV (KMG-IV): sequencing the most valuable type-strain genomes for metagenomic binning, comparative biology and taxonomic classification.</title>
        <authorList>
            <person name="Goeker M."/>
        </authorList>
    </citation>
    <scope>NUCLEOTIDE SEQUENCE [LARGE SCALE GENOMIC DNA]</scope>
    <source>
        <strain evidence="3 4">DSM 26725</strain>
    </source>
</reference>
<comment type="caution">
    <text evidence="3">The sequence shown here is derived from an EMBL/GenBank/DDBJ whole genome shotgun (WGS) entry which is preliminary data.</text>
</comment>
<evidence type="ECO:0000313" key="4">
    <source>
        <dbReference type="Proteomes" id="UP000256310"/>
    </source>
</evidence>
<dbReference type="Proteomes" id="UP000256310">
    <property type="component" value="Unassembled WGS sequence"/>
</dbReference>
<dbReference type="PANTHER" id="PTHR36509">
    <property type="entry name" value="BLL3101 PROTEIN"/>
    <property type="match status" value="1"/>
</dbReference>
<dbReference type="Pfam" id="PF06742">
    <property type="entry name" value="DUF1214"/>
    <property type="match status" value="1"/>
</dbReference>
<protein>
    <recommendedName>
        <fullName evidence="2">DUF1214 domain-containing protein</fullName>
    </recommendedName>
</protein>
<feature type="transmembrane region" description="Helical" evidence="1">
    <location>
        <begin position="7"/>
        <end position="26"/>
    </location>
</feature>
<sequence length="180" mass="18866">MRLALRIVCALILGIAIGLGAVWWSLRAGIDAFDIRSGPWVTSQNFGSAEASDRERAIVAVRGLMALTASEAIYLNAAIDSEGRALDGGCRYRISGPPLPARWWSVTAYGTDSHLIPNATHAYSAGGDGAEPILAMVGPEASAADVVTRAGEAFELTIRAYGPGDGLVEGPLPEIERLSC</sequence>
<dbReference type="InterPro" id="IPR010621">
    <property type="entry name" value="DUF1214"/>
</dbReference>
<name>A0A3D9FBR8_9SPHN</name>
<keyword evidence="1" id="KW-0812">Transmembrane</keyword>
<feature type="domain" description="DUF1214" evidence="2">
    <location>
        <begin position="71"/>
        <end position="164"/>
    </location>
</feature>
<keyword evidence="1" id="KW-1133">Transmembrane helix</keyword>
<proteinExistence type="predicted"/>
<dbReference type="SUPFAM" id="SSF160935">
    <property type="entry name" value="VPA0735-like"/>
    <property type="match status" value="1"/>
</dbReference>
<dbReference type="EMBL" id="QRDP01000004">
    <property type="protein sequence ID" value="RED15259.1"/>
    <property type="molecule type" value="Genomic_DNA"/>
</dbReference>
<keyword evidence="4" id="KW-1185">Reference proteome</keyword>
<gene>
    <name evidence="3" type="ORF">DFR46_0246</name>
</gene>
<dbReference type="AlphaFoldDB" id="A0A3D9FBR8"/>